<evidence type="ECO:0000313" key="2">
    <source>
        <dbReference type="EMBL" id="TKA33862.1"/>
    </source>
</evidence>
<reference evidence="2 3" key="1">
    <citation type="submission" date="2017-03" db="EMBL/GenBank/DDBJ databases">
        <title>Genomes of endolithic fungi from Antarctica.</title>
        <authorList>
            <person name="Coleine C."/>
            <person name="Masonjones S."/>
            <person name="Stajich J.E."/>
        </authorList>
    </citation>
    <scope>NUCLEOTIDE SEQUENCE [LARGE SCALE GENOMIC DNA]</scope>
    <source>
        <strain evidence="2 3">CCFEE 5311</strain>
    </source>
</reference>
<evidence type="ECO:0000313" key="3">
    <source>
        <dbReference type="Proteomes" id="UP000310066"/>
    </source>
</evidence>
<accession>A0A4U0UFZ4</accession>
<feature type="compositionally biased region" description="Polar residues" evidence="1">
    <location>
        <begin position="1"/>
        <end position="12"/>
    </location>
</feature>
<dbReference type="OrthoDB" id="1681166at2759"/>
<protein>
    <submittedName>
        <fullName evidence="2">Uncharacterized protein</fullName>
    </submittedName>
</protein>
<name>A0A4U0UFZ4_9PEZI</name>
<feature type="region of interest" description="Disordered" evidence="1">
    <location>
        <begin position="241"/>
        <end position="261"/>
    </location>
</feature>
<feature type="region of interest" description="Disordered" evidence="1">
    <location>
        <begin position="1"/>
        <end position="83"/>
    </location>
</feature>
<dbReference type="Proteomes" id="UP000310066">
    <property type="component" value="Unassembled WGS sequence"/>
</dbReference>
<feature type="compositionally biased region" description="Basic and acidic residues" evidence="1">
    <location>
        <begin position="33"/>
        <end position="42"/>
    </location>
</feature>
<organism evidence="2 3">
    <name type="scientific">Friedmanniomyces endolithicus</name>
    <dbReference type="NCBI Taxonomy" id="329885"/>
    <lineage>
        <taxon>Eukaryota</taxon>
        <taxon>Fungi</taxon>
        <taxon>Dikarya</taxon>
        <taxon>Ascomycota</taxon>
        <taxon>Pezizomycotina</taxon>
        <taxon>Dothideomycetes</taxon>
        <taxon>Dothideomycetidae</taxon>
        <taxon>Mycosphaerellales</taxon>
        <taxon>Teratosphaeriaceae</taxon>
        <taxon>Friedmanniomyces</taxon>
    </lineage>
</organism>
<evidence type="ECO:0000256" key="1">
    <source>
        <dbReference type="SAM" id="MobiDB-lite"/>
    </source>
</evidence>
<sequence>MSIASTGTSKSRPQAVKAGGVNKPLGDTASAKGSHDGAHTSETDAGEEEGTEAVTSSPVSSPPEGTLFHSAITGPEGEEAEPAYEEATAENLLPPPDFKPFFTIVEDVEGTEHHHPTVHYIFADDDPEDLTSAVLAAIDQEAVVGTRLDVEERVILLDMDADGKHVVTTSSLSSRWQATQVDIGQAPSWGGSSQGGDGGLMLKILGKEIAKTASKQRKKGTGSMEELVHSFGERLDSLGEILGTHGDAVPSPEVSTTQEKL</sequence>
<comment type="caution">
    <text evidence="2">The sequence shown here is derived from an EMBL/GenBank/DDBJ whole genome shotgun (WGS) entry which is preliminary data.</text>
</comment>
<dbReference type="EMBL" id="NAJP01000084">
    <property type="protein sequence ID" value="TKA33862.1"/>
    <property type="molecule type" value="Genomic_DNA"/>
</dbReference>
<dbReference type="STRING" id="329885.A0A4U0UFZ4"/>
<gene>
    <name evidence="2" type="ORF">B0A54_14250</name>
</gene>
<dbReference type="Gene3D" id="2.60.270.60">
    <property type="match status" value="1"/>
</dbReference>
<proteinExistence type="predicted"/>
<dbReference type="AlphaFoldDB" id="A0A4U0UFZ4"/>